<dbReference type="EMBL" id="MCOG01000381">
    <property type="protein sequence ID" value="ORY11464.1"/>
    <property type="molecule type" value="Genomic_DNA"/>
</dbReference>
<evidence type="ECO:0000259" key="8">
    <source>
        <dbReference type="PROSITE" id="PS50850"/>
    </source>
</evidence>
<reference evidence="9 10" key="1">
    <citation type="submission" date="2016-08" db="EMBL/GenBank/DDBJ databases">
        <title>A Parts List for Fungal Cellulosomes Revealed by Comparative Genomics.</title>
        <authorList>
            <consortium name="DOE Joint Genome Institute"/>
            <person name="Haitjema C.H."/>
            <person name="Gilmore S.P."/>
            <person name="Henske J.K."/>
            <person name="Solomon K.V."/>
            <person name="De Groot R."/>
            <person name="Kuo A."/>
            <person name="Mondo S.J."/>
            <person name="Salamov A.A."/>
            <person name="Labutti K."/>
            <person name="Zhao Z."/>
            <person name="Chiniquy J."/>
            <person name="Barry K."/>
            <person name="Brewer H.M."/>
            <person name="Purvine S.O."/>
            <person name="Wright A.T."/>
            <person name="Boxma B."/>
            <person name="Van Alen T."/>
            <person name="Hackstein J.H."/>
            <person name="Baker S.E."/>
            <person name="Grigoriev I.V."/>
            <person name="O'Malley M.A."/>
        </authorList>
    </citation>
    <scope>NUCLEOTIDE SEQUENCE [LARGE SCALE GENOMIC DNA]</scope>
    <source>
        <strain evidence="9 10">G1</strain>
    </source>
</reference>
<keyword evidence="5 7" id="KW-1133">Transmembrane helix</keyword>
<feature type="transmembrane region" description="Helical" evidence="7">
    <location>
        <begin position="101"/>
        <end position="125"/>
    </location>
</feature>
<dbReference type="SUPFAM" id="SSF103473">
    <property type="entry name" value="MFS general substrate transporter"/>
    <property type="match status" value="1"/>
</dbReference>
<feature type="transmembrane region" description="Helical" evidence="7">
    <location>
        <begin position="220"/>
        <end position="243"/>
    </location>
</feature>
<evidence type="ECO:0000256" key="4">
    <source>
        <dbReference type="ARBA" id="ARBA00022692"/>
    </source>
</evidence>
<proteinExistence type="predicted"/>
<dbReference type="InterPro" id="IPR036259">
    <property type="entry name" value="MFS_trans_sf"/>
</dbReference>
<gene>
    <name evidence="9" type="ORF">LY90DRAFT_708792</name>
</gene>
<keyword evidence="3" id="KW-1003">Cell membrane</keyword>
<evidence type="ECO:0000256" key="3">
    <source>
        <dbReference type="ARBA" id="ARBA00022475"/>
    </source>
</evidence>
<feature type="transmembrane region" description="Helical" evidence="7">
    <location>
        <begin position="74"/>
        <end position="94"/>
    </location>
</feature>
<feature type="transmembrane region" description="Helical" evidence="7">
    <location>
        <begin position="163"/>
        <end position="182"/>
    </location>
</feature>
<dbReference type="PROSITE" id="PS50850">
    <property type="entry name" value="MFS"/>
    <property type="match status" value="1"/>
</dbReference>
<evidence type="ECO:0000256" key="6">
    <source>
        <dbReference type="ARBA" id="ARBA00023136"/>
    </source>
</evidence>
<dbReference type="InterPro" id="IPR011701">
    <property type="entry name" value="MFS"/>
</dbReference>
<dbReference type="GO" id="GO:0005886">
    <property type="term" value="C:plasma membrane"/>
    <property type="evidence" value="ECO:0007669"/>
    <property type="project" value="UniProtKB-SubCell"/>
</dbReference>
<feature type="transmembrane region" description="Helical" evidence="7">
    <location>
        <begin position="379"/>
        <end position="401"/>
    </location>
</feature>
<dbReference type="STRING" id="1754190.A0A1Y1ZMP9"/>
<dbReference type="PANTHER" id="PTHR42718:SF24">
    <property type="entry name" value="MAJOR FACILITATOR SUPERFAMILY (MFS) PROFILE DOMAIN-CONTAINING PROTEIN"/>
    <property type="match status" value="1"/>
</dbReference>
<comment type="subcellular location">
    <subcellularLocation>
        <location evidence="1">Cell membrane</location>
        <topology evidence="1">Multi-pass membrane protein</topology>
    </subcellularLocation>
</comment>
<evidence type="ECO:0000256" key="7">
    <source>
        <dbReference type="SAM" id="Phobius"/>
    </source>
</evidence>
<dbReference type="Gene3D" id="1.20.1720.10">
    <property type="entry name" value="Multidrug resistance protein D"/>
    <property type="match status" value="1"/>
</dbReference>
<dbReference type="CDD" id="cd17503">
    <property type="entry name" value="MFS_LmrB_MDR_like"/>
    <property type="match status" value="1"/>
</dbReference>
<protein>
    <submittedName>
        <fullName evidence="9">MFS general substrate transporter</fullName>
    </submittedName>
</protein>
<feature type="transmembrane region" description="Helical" evidence="7">
    <location>
        <begin position="289"/>
        <end position="314"/>
    </location>
</feature>
<feature type="transmembrane region" description="Helical" evidence="7">
    <location>
        <begin position="249"/>
        <end position="269"/>
    </location>
</feature>
<dbReference type="Gene3D" id="1.20.1250.20">
    <property type="entry name" value="MFS general substrate transporter like domains"/>
    <property type="match status" value="1"/>
</dbReference>
<dbReference type="AlphaFoldDB" id="A0A1Y1ZMP9"/>
<feature type="transmembrane region" description="Helical" evidence="7">
    <location>
        <begin position="35"/>
        <end position="54"/>
    </location>
</feature>
<evidence type="ECO:0000313" key="10">
    <source>
        <dbReference type="Proteomes" id="UP000193920"/>
    </source>
</evidence>
<evidence type="ECO:0000313" key="9">
    <source>
        <dbReference type="EMBL" id="ORY11464.1"/>
    </source>
</evidence>
<feature type="transmembrane region" description="Helical" evidence="7">
    <location>
        <begin position="320"/>
        <end position="342"/>
    </location>
</feature>
<sequence>MENMKENKENKNFKMNNTEEIVIEGKKVSEKKRSLILFNLVLTNTAAGIMATSLTTALPPIMKDLHIDVNTAQWLTSGFSLFLAVMTPFTAFLIKRFKTKMLYCTALVLFIAGLIVCSVATRFWIMMVGRIIQGSGAGLMNAMAQVIILNIYPPEKIGTAMGWYGFSFGVAPVIAPTLAGVIVDFIGWRMIFVFAAIVMSAALVMALFNMENVLPLMKRSFDTISLIISAISFGGITLAIGNIGKYEFVSNQVLLVLVIGLIASVFFVYRQLHLKYPFLDLRILKDKRFCIATVAVFVLQLTILGNAIILPIYVQQIKHQSATMSGLVILPGSLISAFISPLSGKLYDKFGIRVLYYTGSFLTTLSCILIFFMKYETSIWVMSGFNIFRCIALALFNMPVFTWGTRRIPKSKTSDATALNNSIRSMGGALGSALFVSILTKVSSMVPYKEHPDMFGYNVVYLIMALLGFLIFCIGFLGVKEDKDERVPDKKEFYKKKFDPTSSENDIRTIENDVRTIEMKEMSNSNSKDNNTSKEDIDIIIEKDAKTIEVNDIEYVKRMNKDLDINNEEEKDARTIEMKEMPNEVKNTINNNDDINIVVENENQKSLSNNKQN</sequence>
<keyword evidence="6 7" id="KW-0472">Membrane</keyword>
<evidence type="ECO:0000256" key="2">
    <source>
        <dbReference type="ARBA" id="ARBA00022448"/>
    </source>
</evidence>
<dbReference type="InterPro" id="IPR020846">
    <property type="entry name" value="MFS_dom"/>
</dbReference>
<feature type="transmembrane region" description="Helical" evidence="7">
    <location>
        <begin position="459"/>
        <end position="479"/>
    </location>
</feature>
<feature type="transmembrane region" description="Helical" evidence="7">
    <location>
        <begin position="422"/>
        <end position="439"/>
    </location>
</feature>
<dbReference type="OrthoDB" id="2351791at2759"/>
<feature type="domain" description="Major facilitator superfamily (MFS) profile" evidence="8">
    <location>
        <begin position="36"/>
        <end position="483"/>
    </location>
</feature>
<feature type="transmembrane region" description="Helical" evidence="7">
    <location>
        <begin position="354"/>
        <end position="373"/>
    </location>
</feature>
<dbReference type="GO" id="GO:0022857">
    <property type="term" value="F:transmembrane transporter activity"/>
    <property type="evidence" value="ECO:0007669"/>
    <property type="project" value="InterPro"/>
</dbReference>
<dbReference type="PANTHER" id="PTHR42718">
    <property type="entry name" value="MAJOR FACILITATOR SUPERFAMILY MULTIDRUG TRANSPORTER MFSC"/>
    <property type="match status" value="1"/>
</dbReference>
<dbReference type="PRINTS" id="PR01036">
    <property type="entry name" value="TCRTETB"/>
</dbReference>
<keyword evidence="10" id="KW-1185">Reference proteome</keyword>
<feature type="transmembrane region" description="Helical" evidence="7">
    <location>
        <begin position="188"/>
        <end position="208"/>
    </location>
</feature>
<keyword evidence="4 7" id="KW-0812">Transmembrane</keyword>
<keyword evidence="2" id="KW-0813">Transport</keyword>
<dbReference type="Proteomes" id="UP000193920">
    <property type="component" value="Unassembled WGS sequence"/>
</dbReference>
<dbReference type="InterPro" id="IPR004638">
    <property type="entry name" value="EmrB-like"/>
</dbReference>
<organism evidence="9 10">
    <name type="scientific">Neocallimastix californiae</name>
    <dbReference type="NCBI Taxonomy" id="1754190"/>
    <lineage>
        <taxon>Eukaryota</taxon>
        <taxon>Fungi</taxon>
        <taxon>Fungi incertae sedis</taxon>
        <taxon>Chytridiomycota</taxon>
        <taxon>Chytridiomycota incertae sedis</taxon>
        <taxon>Neocallimastigomycetes</taxon>
        <taxon>Neocallimastigales</taxon>
        <taxon>Neocallimastigaceae</taxon>
        <taxon>Neocallimastix</taxon>
    </lineage>
</organism>
<dbReference type="Pfam" id="PF07690">
    <property type="entry name" value="MFS_1"/>
    <property type="match status" value="1"/>
</dbReference>
<dbReference type="NCBIfam" id="TIGR00711">
    <property type="entry name" value="efflux_EmrB"/>
    <property type="match status" value="1"/>
</dbReference>
<accession>A0A1Y1ZMP9</accession>
<name>A0A1Y1ZMP9_9FUNG</name>
<comment type="caution">
    <text evidence="9">The sequence shown here is derived from an EMBL/GenBank/DDBJ whole genome shotgun (WGS) entry which is preliminary data.</text>
</comment>
<evidence type="ECO:0000256" key="5">
    <source>
        <dbReference type="ARBA" id="ARBA00022989"/>
    </source>
</evidence>
<feature type="transmembrane region" description="Helical" evidence="7">
    <location>
        <begin position="131"/>
        <end position="151"/>
    </location>
</feature>
<evidence type="ECO:0000256" key="1">
    <source>
        <dbReference type="ARBA" id="ARBA00004651"/>
    </source>
</evidence>